<feature type="transmembrane region" description="Helical" evidence="14">
    <location>
        <begin position="12"/>
        <end position="37"/>
    </location>
</feature>
<dbReference type="FunFam" id="1.10.287.130:FF:000001">
    <property type="entry name" value="Two-component sensor histidine kinase"/>
    <property type="match status" value="1"/>
</dbReference>
<dbReference type="SUPFAM" id="SSF158472">
    <property type="entry name" value="HAMP domain-like"/>
    <property type="match status" value="1"/>
</dbReference>
<dbReference type="PANTHER" id="PTHR45528:SF1">
    <property type="entry name" value="SENSOR HISTIDINE KINASE CPXA"/>
    <property type="match status" value="1"/>
</dbReference>
<dbReference type="OrthoDB" id="3436at2"/>
<comment type="subcellular location">
    <subcellularLocation>
        <location evidence="2">Cell membrane</location>
        <topology evidence="2">Multi-pass membrane protein</topology>
    </subcellularLocation>
</comment>
<dbReference type="InterPro" id="IPR003594">
    <property type="entry name" value="HATPase_dom"/>
</dbReference>
<evidence type="ECO:0000259" key="15">
    <source>
        <dbReference type="PROSITE" id="PS50109"/>
    </source>
</evidence>
<dbReference type="Gene3D" id="6.10.340.10">
    <property type="match status" value="1"/>
</dbReference>
<accession>A0A1I1Y646</accession>
<dbReference type="SMART" id="SM00304">
    <property type="entry name" value="HAMP"/>
    <property type="match status" value="1"/>
</dbReference>
<keyword evidence="7 14" id="KW-0812">Transmembrane</keyword>
<evidence type="ECO:0000256" key="10">
    <source>
        <dbReference type="ARBA" id="ARBA00022840"/>
    </source>
</evidence>
<dbReference type="InterPro" id="IPR036890">
    <property type="entry name" value="HATPase_C_sf"/>
</dbReference>
<evidence type="ECO:0000256" key="6">
    <source>
        <dbReference type="ARBA" id="ARBA00022679"/>
    </source>
</evidence>
<evidence type="ECO:0000256" key="8">
    <source>
        <dbReference type="ARBA" id="ARBA00022741"/>
    </source>
</evidence>
<dbReference type="InterPro" id="IPR005467">
    <property type="entry name" value="His_kinase_dom"/>
</dbReference>
<dbReference type="Pfam" id="PF00512">
    <property type="entry name" value="HisKA"/>
    <property type="match status" value="1"/>
</dbReference>
<keyword evidence="9 17" id="KW-0418">Kinase</keyword>
<dbReference type="InterPro" id="IPR003661">
    <property type="entry name" value="HisK_dim/P_dom"/>
</dbReference>
<dbReference type="InterPro" id="IPR050398">
    <property type="entry name" value="HssS/ArlS-like"/>
</dbReference>
<dbReference type="GO" id="GO:0005886">
    <property type="term" value="C:plasma membrane"/>
    <property type="evidence" value="ECO:0007669"/>
    <property type="project" value="UniProtKB-SubCell"/>
</dbReference>
<keyword evidence="12" id="KW-0902">Two-component regulatory system</keyword>
<dbReference type="SUPFAM" id="SSF55874">
    <property type="entry name" value="ATPase domain of HSP90 chaperone/DNA topoisomerase II/histidine kinase"/>
    <property type="match status" value="1"/>
</dbReference>
<dbReference type="CDD" id="cd00075">
    <property type="entry name" value="HATPase"/>
    <property type="match status" value="1"/>
</dbReference>
<evidence type="ECO:0000256" key="13">
    <source>
        <dbReference type="ARBA" id="ARBA00023136"/>
    </source>
</evidence>
<protein>
    <recommendedName>
        <fullName evidence="3">histidine kinase</fullName>
        <ecNumber evidence="3">2.7.13.3</ecNumber>
    </recommendedName>
</protein>
<dbReference type="Gene3D" id="1.10.287.130">
    <property type="match status" value="1"/>
</dbReference>
<keyword evidence="10" id="KW-0067">ATP-binding</keyword>
<evidence type="ECO:0000256" key="7">
    <source>
        <dbReference type="ARBA" id="ARBA00022692"/>
    </source>
</evidence>
<evidence type="ECO:0000256" key="3">
    <source>
        <dbReference type="ARBA" id="ARBA00012438"/>
    </source>
</evidence>
<feature type="domain" description="Histidine kinase" evidence="15">
    <location>
        <begin position="303"/>
        <end position="523"/>
    </location>
</feature>
<dbReference type="PROSITE" id="PS50109">
    <property type="entry name" value="HIS_KIN"/>
    <property type="match status" value="1"/>
</dbReference>
<reference evidence="17 18" key="1">
    <citation type="submission" date="2016-10" db="EMBL/GenBank/DDBJ databases">
        <authorList>
            <person name="de Groot N.N."/>
        </authorList>
    </citation>
    <scope>NUCLEOTIDE SEQUENCE [LARGE SCALE GENOMIC DNA]</scope>
    <source>
        <strain evidence="17 18">DSM 9236</strain>
    </source>
</reference>
<dbReference type="RefSeq" id="WP_093912641.1">
    <property type="nucleotide sequence ID" value="NZ_FONL01000002.1"/>
</dbReference>
<keyword evidence="8" id="KW-0547">Nucleotide-binding</keyword>
<feature type="transmembrane region" description="Helical" evidence="14">
    <location>
        <begin position="212"/>
        <end position="231"/>
    </location>
</feature>
<dbReference type="SUPFAM" id="SSF47384">
    <property type="entry name" value="Homodimeric domain of signal transducing histidine kinase"/>
    <property type="match status" value="1"/>
</dbReference>
<keyword evidence="13 14" id="KW-0472">Membrane</keyword>
<evidence type="ECO:0000256" key="1">
    <source>
        <dbReference type="ARBA" id="ARBA00000085"/>
    </source>
</evidence>
<dbReference type="GO" id="GO:0000155">
    <property type="term" value="F:phosphorelay sensor kinase activity"/>
    <property type="evidence" value="ECO:0007669"/>
    <property type="project" value="InterPro"/>
</dbReference>
<dbReference type="SMART" id="SM00387">
    <property type="entry name" value="HATPase_c"/>
    <property type="match status" value="1"/>
</dbReference>
<feature type="domain" description="HAMP" evidence="16">
    <location>
        <begin position="236"/>
        <end position="288"/>
    </location>
</feature>
<comment type="catalytic activity">
    <reaction evidence="1">
        <text>ATP + protein L-histidine = ADP + protein N-phospho-L-histidine.</text>
        <dbReference type="EC" id="2.7.13.3"/>
    </reaction>
</comment>
<sequence>MNKSLSTRLMYSFMAIIVIVVVGITAGTSYLIADYFFKIKEEELAQKGHEMADTVEYFVTKDNNRYMLMRYLIAVDRLVGARVWLFDNDYNLLAASNIAADVDAAGKTESGSNKVGTGKPDVSMPAPADRIPVYEYTTRLSEEIKRGQVSRNVNKILKDIYRGESVRSQIYHPYFKQQVILVGVPYGDKLHPRGAILMAEPLSGFGGFLRNVYIFTIIVGLLGLLLSLFMVRSLSRQIVKPLLSMKDATIAIAKGNYSRRVEVESEDEVAELGKAINHLSTELSNYLGKLARMEKIRRDFVANVSHELRTPITIIRGYNDIVSDSLETGDPNKRYCDLIGSETTRLERLVRGLLDISRLQSAEKLKVSDTEPLPLAEIIRNVAEKLKVKAEPKHITLKLQLEEDLQILGNGDQIVQLILLLGDNAIKYSPEGSYVRYETKLQTNGSVEMSVVDNGPGIPEEDLPFIFERFYKVDKSHAQSSLKGTGLGLAIAKEIVRMHGAQIEVFSQMGMGTRFVITFPAETVVCEERRS</sequence>
<keyword evidence="18" id="KW-1185">Reference proteome</keyword>
<dbReference type="GO" id="GO:0005524">
    <property type="term" value="F:ATP binding"/>
    <property type="evidence" value="ECO:0007669"/>
    <property type="project" value="UniProtKB-KW"/>
</dbReference>
<evidence type="ECO:0000313" key="17">
    <source>
        <dbReference type="EMBL" id="SFE15067.1"/>
    </source>
</evidence>
<evidence type="ECO:0000256" key="5">
    <source>
        <dbReference type="ARBA" id="ARBA00022553"/>
    </source>
</evidence>
<dbReference type="EMBL" id="FONL01000002">
    <property type="protein sequence ID" value="SFE15067.1"/>
    <property type="molecule type" value="Genomic_DNA"/>
</dbReference>
<evidence type="ECO:0000259" key="16">
    <source>
        <dbReference type="PROSITE" id="PS50885"/>
    </source>
</evidence>
<dbReference type="AlphaFoldDB" id="A0A1I1Y646"/>
<proteinExistence type="predicted"/>
<dbReference type="CDD" id="cd06225">
    <property type="entry name" value="HAMP"/>
    <property type="match status" value="1"/>
</dbReference>
<dbReference type="Pfam" id="PF02518">
    <property type="entry name" value="HATPase_c"/>
    <property type="match status" value="1"/>
</dbReference>
<dbReference type="InterPro" id="IPR003660">
    <property type="entry name" value="HAMP_dom"/>
</dbReference>
<evidence type="ECO:0000256" key="4">
    <source>
        <dbReference type="ARBA" id="ARBA00022475"/>
    </source>
</evidence>
<dbReference type="EC" id="2.7.13.3" evidence="3"/>
<keyword evidence="5" id="KW-0597">Phosphoprotein</keyword>
<dbReference type="SMART" id="SM00388">
    <property type="entry name" value="HisKA"/>
    <property type="match status" value="1"/>
</dbReference>
<dbReference type="Proteomes" id="UP000198896">
    <property type="component" value="Unassembled WGS sequence"/>
</dbReference>
<dbReference type="Pfam" id="PF00672">
    <property type="entry name" value="HAMP"/>
    <property type="match status" value="1"/>
</dbReference>
<dbReference type="PROSITE" id="PS50885">
    <property type="entry name" value="HAMP"/>
    <property type="match status" value="1"/>
</dbReference>
<evidence type="ECO:0000256" key="12">
    <source>
        <dbReference type="ARBA" id="ARBA00023012"/>
    </source>
</evidence>
<evidence type="ECO:0000256" key="2">
    <source>
        <dbReference type="ARBA" id="ARBA00004651"/>
    </source>
</evidence>
<evidence type="ECO:0000256" key="9">
    <source>
        <dbReference type="ARBA" id="ARBA00022777"/>
    </source>
</evidence>
<keyword evidence="4" id="KW-1003">Cell membrane</keyword>
<evidence type="ECO:0000256" key="11">
    <source>
        <dbReference type="ARBA" id="ARBA00022989"/>
    </source>
</evidence>
<gene>
    <name evidence="17" type="ORF">SAMN05216245_10253</name>
</gene>
<name>A0A1I1Y646_9FIRM</name>
<dbReference type="InterPro" id="IPR004358">
    <property type="entry name" value="Sig_transdc_His_kin-like_C"/>
</dbReference>
<evidence type="ECO:0000313" key="18">
    <source>
        <dbReference type="Proteomes" id="UP000198896"/>
    </source>
</evidence>
<keyword evidence="6" id="KW-0808">Transferase</keyword>
<dbReference type="InterPro" id="IPR036097">
    <property type="entry name" value="HisK_dim/P_sf"/>
</dbReference>
<dbReference type="FunFam" id="3.30.565.10:FF:000006">
    <property type="entry name" value="Sensor histidine kinase WalK"/>
    <property type="match status" value="1"/>
</dbReference>
<dbReference type="PANTHER" id="PTHR45528">
    <property type="entry name" value="SENSOR HISTIDINE KINASE CPXA"/>
    <property type="match status" value="1"/>
</dbReference>
<dbReference type="CDD" id="cd00082">
    <property type="entry name" value="HisKA"/>
    <property type="match status" value="1"/>
</dbReference>
<organism evidence="17 18">
    <name type="scientific">Succiniclasticum ruminis DSM 9236</name>
    <dbReference type="NCBI Taxonomy" id="1123323"/>
    <lineage>
        <taxon>Bacteria</taxon>
        <taxon>Bacillati</taxon>
        <taxon>Bacillota</taxon>
        <taxon>Negativicutes</taxon>
        <taxon>Acidaminococcales</taxon>
        <taxon>Acidaminococcaceae</taxon>
        <taxon>Succiniclasticum</taxon>
    </lineage>
</organism>
<dbReference type="PRINTS" id="PR00344">
    <property type="entry name" value="BCTRLSENSOR"/>
</dbReference>
<dbReference type="Gene3D" id="3.30.565.10">
    <property type="entry name" value="Histidine kinase-like ATPase, C-terminal domain"/>
    <property type="match status" value="1"/>
</dbReference>
<dbReference type="STRING" id="1123323.SAMN05216245_10253"/>
<evidence type="ECO:0000256" key="14">
    <source>
        <dbReference type="SAM" id="Phobius"/>
    </source>
</evidence>
<keyword evidence="11 14" id="KW-1133">Transmembrane helix</keyword>